<evidence type="ECO:0008006" key="3">
    <source>
        <dbReference type="Google" id="ProtNLM"/>
    </source>
</evidence>
<comment type="caution">
    <text evidence="1">The sequence shown here is derived from an EMBL/GenBank/DDBJ whole genome shotgun (WGS) entry which is preliminary data.</text>
</comment>
<evidence type="ECO:0000313" key="2">
    <source>
        <dbReference type="Proteomes" id="UP000815325"/>
    </source>
</evidence>
<dbReference type="PROSITE" id="PS51257">
    <property type="entry name" value="PROKAR_LIPOPROTEIN"/>
    <property type="match status" value="1"/>
</dbReference>
<evidence type="ECO:0000313" key="1">
    <source>
        <dbReference type="EMBL" id="KAF5842632.1"/>
    </source>
</evidence>
<name>A0ABQ7H702_DUNSA</name>
<organism evidence="1 2">
    <name type="scientific">Dunaliella salina</name>
    <name type="common">Green alga</name>
    <name type="synonym">Protococcus salinus</name>
    <dbReference type="NCBI Taxonomy" id="3046"/>
    <lineage>
        <taxon>Eukaryota</taxon>
        <taxon>Viridiplantae</taxon>
        <taxon>Chlorophyta</taxon>
        <taxon>core chlorophytes</taxon>
        <taxon>Chlorophyceae</taxon>
        <taxon>CS clade</taxon>
        <taxon>Chlamydomonadales</taxon>
        <taxon>Dunaliellaceae</taxon>
        <taxon>Dunaliella</taxon>
    </lineage>
</organism>
<keyword evidence="2" id="KW-1185">Reference proteome</keyword>
<dbReference type="EMBL" id="MU069458">
    <property type="protein sequence ID" value="KAF5842632.1"/>
    <property type="molecule type" value="Genomic_DNA"/>
</dbReference>
<dbReference type="Proteomes" id="UP000815325">
    <property type="component" value="Unassembled WGS sequence"/>
</dbReference>
<reference evidence="1" key="1">
    <citation type="submission" date="2017-08" db="EMBL/GenBank/DDBJ databases">
        <authorList>
            <person name="Polle J.E."/>
            <person name="Barry K."/>
            <person name="Cushman J."/>
            <person name="Schmutz J."/>
            <person name="Tran D."/>
            <person name="Hathwaick L.T."/>
            <person name="Yim W.C."/>
            <person name="Jenkins J."/>
            <person name="Mckie-Krisberg Z.M."/>
            <person name="Prochnik S."/>
            <person name="Lindquist E."/>
            <person name="Dockter R.B."/>
            <person name="Adam C."/>
            <person name="Molina H."/>
            <person name="Bunkerborg J."/>
            <person name="Jin E."/>
            <person name="Buchheim M."/>
            <person name="Magnuson J."/>
        </authorList>
    </citation>
    <scope>NUCLEOTIDE SEQUENCE</scope>
    <source>
        <strain evidence="1">CCAP 19/18</strain>
    </source>
</reference>
<protein>
    <recommendedName>
        <fullName evidence="3">Encoded protein</fullName>
    </recommendedName>
</protein>
<sequence>MKAAHKIKDLKRSINQALAVPSAVQACAQKIQAFNVPADATVLHQCAMAKQFLDRFLDVAVADGRLTAVDVQGITVGIRSETGVVVSPYGTITVERGPLKVLEQHLARPKMWDLSPDFRPSISLLLKQMFDVFEQRPRICQTTVQPVPHTSSQATERQMAYLPESAHEQIDGPEKQIHWGS</sequence>
<proteinExistence type="predicted"/>
<accession>A0ABQ7H702</accession>
<gene>
    <name evidence="1" type="ORF">DUNSADRAFT_6102</name>
</gene>